<evidence type="ECO:0000313" key="4">
    <source>
        <dbReference type="EnsemblMetazoa" id="CapteP120894"/>
    </source>
</evidence>
<dbReference type="STRING" id="283909.R7TSP7"/>
<dbReference type="InterPro" id="IPR001265">
    <property type="entry name" value="Formin_Cappuccino_subfam"/>
</dbReference>
<evidence type="ECO:0000259" key="2">
    <source>
        <dbReference type="PROSITE" id="PS51444"/>
    </source>
</evidence>
<dbReference type="Pfam" id="PF02181">
    <property type="entry name" value="FH2"/>
    <property type="match status" value="1"/>
</dbReference>
<organism evidence="3">
    <name type="scientific">Capitella teleta</name>
    <name type="common">Polychaete worm</name>
    <dbReference type="NCBI Taxonomy" id="283909"/>
    <lineage>
        <taxon>Eukaryota</taxon>
        <taxon>Metazoa</taxon>
        <taxon>Spiralia</taxon>
        <taxon>Lophotrochozoa</taxon>
        <taxon>Annelida</taxon>
        <taxon>Polychaeta</taxon>
        <taxon>Sedentaria</taxon>
        <taxon>Scolecida</taxon>
        <taxon>Capitellidae</taxon>
        <taxon>Capitella</taxon>
    </lineage>
</organism>
<dbReference type="GO" id="GO:0045010">
    <property type="term" value="P:actin nucleation"/>
    <property type="evidence" value="ECO:0007669"/>
    <property type="project" value="InterPro"/>
</dbReference>
<dbReference type="PRINTS" id="PR00828">
    <property type="entry name" value="FORMIN"/>
</dbReference>
<proteinExistence type="inferred from homology"/>
<dbReference type="PROSITE" id="PS51444">
    <property type="entry name" value="FH2"/>
    <property type="match status" value="1"/>
</dbReference>
<evidence type="ECO:0000313" key="5">
    <source>
        <dbReference type="Proteomes" id="UP000014760"/>
    </source>
</evidence>
<dbReference type="EMBL" id="AMQN01000267">
    <property type="status" value="NOT_ANNOTATED_CDS"/>
    <property type="molecule type" value="Genomic_DNA"/>
</dbReference>
<accession>R7TSP7</accession>
<reference evidence="4" key="3">
    <citation type="submission" date="2015-06" db="UniProtKB">
        <authorList>
            <consortium name="EnsemblMetazoa"/>
        </authorList>
    </citation>
    <scope>IDENTIFICATION</scope>
</reference>
<dbReference type="AlphaFoldDB" id="R7TSP7"/>
<dbReference type="EnsemblMetazoa" id="CapteT120894">
    <property type="protein sequence ID" value="CapteP120894"/>
    <property type="gene ID" value="CapteG120894"/>
</dbReference>
<gene>
    <name evidence="3" type="ORF">CAPTEDRAFT_120894</name>
</gene>
<reference evidence="5" key="1">
    <citation type="submission" date="2012-12" db="EMBL/GenBank/DDBJ databases">
        <authorList>
            <person name="Hellsten U."/>
            <person name="Grimwood J."/>
            <person name="Chapman J.A."/>
            <person name="Shapiro H."/>
            <person name="Aerts A."/>
            <person name="Otillar R.P."/>
            <person name="Terry A.Y."/>
            <person name="Boore J.L."/>
            <person name="Simakov O."/>
            <person name="Marletaz F."/>
            <person name="Cho S.-J."/>
            <person name="Edsinger-Gonzales E."/>
            <person name="Havlak P."/>
            <person name="Kuo D.-H."/>
            <person name="Larsson T."/>
            <person name="Lv J."/>
            <person name="Arendt D."/>
            <person name="Savage R."/>
            <person name="Osoegawa K."/>
            <person name="de Jong P."/>
            <person name="Lindberg D.R."/>
            <person name="Seaver E.C."/>
            <person name="Weisblat D.A."/>
            <person name="Putnam N.H."/>
            <person name="Grigoriev I.V."/>
            <person name="Rokhsar D.S."/>
        </authorList>
    </citation>
    <scope>NUCLEOTIDE SEQUENCE</scope>
    <source>
        <strain evidence="5">I ESC-2004</strain>
    </source>
</reference>
<feature type="non-terminal residue" evidence="3">
    <location>
        <position position="1"/>
    </location>
</feature>
<keyword evidence="5" id="KW-1185">Reference proteome</keyword>
<dbReference type="Gene3D" id="1.20.58.2220">
    <property type="entry name" value="Formin, FH2 domain"/>
    <property type="match status" value="1"/>
</dbReference>
<dbReference type="HOGENOM" id="CLU_010208_0_0_1"/>
<name>R7TSP7_CAPTE</name>
<dbReference type="Proteomes" id="UP000014760">
    <property type="component" value="Unassembled WGS sequence"/>
</dbReference>
<reference evidence="3 5" key="2">
    <citation type="journal article" date="2013" name="Nature">
        <title>Insights into bilaterian evolution from three spiralian genomes.</title>
        <authorList>
            <person name="Simakov O."/>
            <person name="Marletaz F."/>
            <person name="Cho S.J."/>
            <person name="Edsinger-Gonzales E."/>
            <person name="Havlak P."/>
            <person name="Hellsten U."/>
            <person name="Kuo D.H."/>
            <person name="Larsson T."/>
            <person name="Lv J."/>
            <person name="Arendt D."/>
            <person name="Savage R."/>
            <person name="Osoegawa K."/>
            <person name="de Jong P."/>
            <person name="Grimwood J."/>
            <person name="Chapman J.A."/>
            <person name="Shapiro H."/>
            <person name="Aerts A."/>
            <person name="Otillar R.P."/>
            <person name="Terry A.Y."/>
            <person name="Boore J.L."/>
            <person name="Grigoriev I.V."/>
            <person name="Lindberg D.R."/>
            <person name="Seaver E.C."/>
            <person name="Weisblat D.A."/>
            <person name="Putnam N.H."/>
            <person name="Rokhsar D.S."/>
        </authorList>
    </citation>
    <scope>NUCLEOTIDE SEQUENCE</scope>
    <source>
        <strain evidence="3 5">I ESC-2004</strain>
    </source>
</reference>
<dbReference type="GO" id="GO:0030866">
    <property type="term" value="P:cortical actin cytoskeleton organization"/>
    <property type="evidence" value="ECO:0007669"/>
    <property type="project" value="TreeGrafter"/>
</dbReference>
<dbReference type="GO" id="GO:0005884">
    <property type="term" value="C:actin filament"/>
    <property type="evidence" value="ECO:0007669"/>
    <property type="project" value="InterPro"/>
</dbReference>
<dbReference type="PANTHER" id="PTHR45920">
    <property type="entry name" value="FORMIN HOMOLOGY 2 DOMAIN CONTAINING, ISOFORM I"/>
    <property type="match status" value="1"/>
</dbReference>
<evidence type="ECO:0000313" key="3">
    <source>
        <dbReference type="EMBL" id="ELT96908.1"/>
    </source>
</evidence>
<dbReference type="InterPro" id="IPR015425">
    <property type="entry name" value="FH2_Formin"/>
</dbReference>
<protein>
    <recommendedName>
        <fullName evidence="2">FH2 domain-containing protein</fullName>
    </recommendedName>
</protein>
<dbReference type="GO" id="GO:0005737">
    <property type="term" value="C:cytoplasm"/>
    <property type="evidence" value="ECO:0007669"/>
    <property type="project" value="TreeGrafter"/>
</dbReference>
<dbReference type="PANTHER" id="PTHR45920:SF7">
    <property type="entry name" value="FORMIN-G"/>
    <property type="match status" value="1"/>
</dbReference>
<feature type="domain" description="FH2" evidence="2">
    <location>
        <begin position="1"/>
        <end position="283"/>
    </location>
</feature>
<dbReference type="EMBL" id="KB308724">
    <property type="protein sequence ID" value="ELT96908.1"/>
    <property type="molecule type" value="Genomic_DNA"/>
</dbReference>
<dbReference type="InterPro" id="IPR042201">
    <property type="entry name" value="FH2_Formin_sf"/>
</dbReference>
<comment type="similarity">
    <text evidence="1">Belongs to the formin homology family. Cappuccino subfamily.</text>
</comment>
<dbReference type="OMA" id="VPRIEPK"/>
<sequence>PLDKPEQCLLDISRIDQFPERVDCLVFRKHFNEQLGNFHKQLQAVSEACHVIKHNTSLTKVLGFILSFGNYMNGGTHRGQADGFNLAILPKLKDVRSMDNNFNLLQYIIKMHNKVETEALGETQIECPLPDPASLQQASCVAFKTVSRNLDKLSKKLKLHKSRAETVYRESRPEYLQPFKEMIDHFFYLLCLSMFSAHNTVESHRVKLAETSKTFDSLIAFYGINDQHIDETADLTESSLASPDTFFRLWMSFLDDYRKGWQEEQKRVAREMFAVKESKRRVRTDAQIMPSNNSYLLSGSHDEQKTEFVRWN</sequence>
<dbReference type="OrthoDB" id="427644at2759"/>
<dbReference type="GO" id="GO:0008017">
    <property type="term" value="F:microtubule binding"/>
    <property type="evidence" value="ECO:0007669"/>
    <property type="project" value="InterPro"/>
</dbReference>
<dbReference type="GO" id="GO:0051015">
    <property type="term" value="F:actin filament binding"/>
    <property type="evidence" value="ECO:0007669"/>
    <property type="project" value="TreeGrafter"/>
</dbReference>
<dbReference type="SUPFAM" id="SSF101447">
    <property type="entry name" value="Formin homology 2 domain (FH2 domain)"/>
    <property type="match status" value="1"/>
</dbReference>
<evidence type="ECO:0000256" key="1">
    <source>
        <dbReference type="ARBA" id="ARBA00005271"/>
    </source>
</evidence>